<feature type="region of interest" description="Disordered" evidence="2">
    <location>
        <begin position="1"/>
        <end position="604"/>
    </location>
</feature>
<sequence length="990" mass="108846">MAYDQHAAYQPPSRHYYPPQQSPAHDPRAYDQGYNRGYNGYEDHGVDHGYGQGYDQGHDQGYDQGYGHPGYVQEYGHGHNNGQQHHGAPRARQEPGPRAPPQRHGHEYENQNNGYDRQPRQVYQQPQYANSMPQHPNFGLRSPPMRSPPMQGTHSLDLPRGQSRQKSRPPPLDRSFSDDLAPLKKGDRVPLIEPVSPTELPQDNAFPTFPVAKQKPSKQQLREAPGHGKDRPSTAGNGASRGARSGNTTPQMQPPPGPPRQYSHESQSRADGRQGGPVREVRPPPQQQNSYDSSRTMPLPMRPGTAPNGHRGPPMNGHGHPSGPPQHARNHSQSEIYADYYGSDLGAPQNQPRTRDEEIEQDMPNFDNAAQMHTAHKRGKTVDEHLTSPAAETPPPMPRDMTPQQGMYQQQSASRSQVSMSSTPGPGQGRPNVMGGMGPHPANQPPQPYQNQYASRDPYANSRQAMGTPSNGFGPRPAPRRPGTADAYGRPSGDRNGPNFNGVSQSGRAPSAPPLNQNGYGIPHPSGPPPNMNGSPHPDALPHHPVPVRPGLMDRPPSSQSSMSNNSARRAPPGSGQPLNATPGPMRNYAPPPTTSPVDSRRTSIQSGPVTMAEINHLQSLVNAHPQDFATALLLAKKLVEASTVLASENGRLDARQTTKNRERYIFDAHRRVKKLVSAGYPDAMFYLADCYGQGLLGLEEDPREAFNLYQQAAKLGHANAAYRTAVCCELGPEDGGGTRRDVLKAVQWYRRAAQLQDVSAMFKLGMVCLKGLLGQQKNIPEAERWLKRAAERADKENPHALHELGCLYEVDNPDREVRGKVVADEKYARELFFKAAELGFRVSQNRLGQAYEYGALGLEVNARNSIAWYSKAAAQGDHQAELALSGWYLTGAEGILENSDQEAYLWARKAASADPPLAKAMFAMGYYTETGIGCPANLEEAKRWYGRAASYKFPKAIDRLEEIRKNGGKIPKEVKGNRLHRKDMKGAMR</sequence>
<dbReference type="InParanoid" id="A0A2K1QHX2"/>
<dbReference type="EMBL" id="NKHZ01000081">
    <property type="protein sequence ID" value="PNS14766.1"/>
    <property type="molecule type" value="Genomic_DNA"/>
</dbReference>
<feature type="compositionally biased region" description="Basic and acidic residues" evidence="2">
    <location>
        <begin position="220"/>
        <end position="232"/>
    </location>
</feature>
<dbReference type="STRING" id="2082308.A0A2K1QHX2"/>
<feature type="compositionally biased region" description="Basic and acidic residues" evidence="2">
    <location>
        <begin position="175"/>
        <end position="190"/>
    </location>
</feature>
<dbReference type="OrthoDB" id="272077at2759"/>
<dbReference type="InterPro" id="IPR006597">
    <property type="entry name" value="Sel1-like"/>
</dbReference>
<proteinExistence type="predicted"/>
<feature type="compositionally biased region" description="Low complexity" evidence="2">
    <location>
        <begin position="235"/>
        <end position="251"/>
    </location>
</feature>
<feature type="compositionally biased region" description="Basic and acidic residues" evidence="2">
    <location>
        <begin position="262"/>
        <end position="272"/>
    </location>
</feature>
<keyword evidence="4" id="KW-1185">Reference proteome</keyword>
<feature type="compositionally biased region" description="Low complexity" evidence="2">
    <location>
        <begin position="555"/>
        <end position="572"/>
    </location>
</feature>
<dbReference type="Proteomes" id="UP000243797">
    <property type="component" value="Unassembled WGS sequence"/>
</dbReference>
<evidence type="ECO:0000313" key="3">
    <source>
        <dbReference type="EMBL" id="PNS14766.1"/>
    </source>
</evidence>
<dbReference type="SMART" id="SM00671">
    <property type="entry name" value="SEL1"/>
    <property type="match status" value="7"/>
</dbReference>
<dbReference type="PANTHER" id="PTHR46430">
    <property type="entry name" value="PROTEIN SKT5-RELATED"/>
    <property type="match status" value="1"/>
</dbReference>
<dbReference type="SUPFAM" id="SSF81901">
    <property type="entry name" value="HCP-like"/>
    <property type="match status" value="1"/>
</dbReference>
<evidence type="ECO:0000313" key="4">
    <source>
        <dbReference type="Proteomes" id="UP000243797"/>
    </source>
</evidence>
<dbReference type="Gene3D" id="1.25.40.10">
    <property type="entry name" value="Tetratricopeptide repeat domain"/>
    <property type="match status" value="1"/>
</dbReference>
<dbReference type="Pfam" id="PF08238">
    <property type="entry name" value="Sel1"/>
    <property type="match status" value="7"/>
</dbReference>
<comment type="caution">
    <text evidence="3">The sequence shown here is derived from an EMBL/GenBank/DDBJ whole genome shotgun (WGS) entry which is preliminary data.</text>
</comment>
<protein>
    <submittedName>
        <fullName evidence="3">Chitin synthase regulatory factor 3</fullName>
    </submittedName>
</protein>
<evidence type="ECO:0000256" key="2">
    <source>
        <dbReference type="SAM" id="MobiDB-lite"/>
    </source>
</evidence>
<feature type="compositionally biased region" description="Low complexity" evidence="2">
    <location>
        <begin position="409"/>
        <end position="422"/>
    </location>
</feature>
<dbReference type="AlphaFoldDB" id="A0A2K1QHX2"/>
<accession>A0A2K1QHX2</accession>
<reference evidence="3 4" key="1">
    <citation type="submission" date="2017-06" db="EMBL/GenBank/DDBJ databases">
        <title>Draft genome sequence of a variant of Elsinoe murrayae.</title>
        <authorList>
            <person name="Cheng Q."/>
        </authorList>
    </citation>
    <scope>NUCLEOTIDE SEQUENCE [LARGE SCALE GENOMIC DNA]</scope>
    <source>
        <strain evidence="3 4">CQ-2017a</strain>
    </source>
</reference>
<dbReference type="PANTHER" id="PTHR46430:SF3">
    <property type="entry name" value="ACTIVATOR OF C KINASE PROTEIN 1"/>
    <property type="match status" value="1"/>
</dbReference>
<keyword evidence="1" id="KW-0677">Repeat</keyword>
<feature type="compositionally biased region" description="Polar residues" evidence="2">
    <location>
        <begin position="461"/>
        <end position="471"/>
    </location>
</feature>
<evidence type="ECO:0000256" key="1">
    <source>
        <dbReference type="ARBA" id="ARBA00022737"/>
    </source>
</evidence>
<feature type="compositionally biased region" description="Polar residues" evidence="2">
    <location>
        <begin position="498"/>
        <end position="519"/>
    </location>
</feature>
<dbReference type="InterPro" id="IPR011990">
    <property type="entry name" value="TPR-like_helical_dom_sf"/>
</dbReference>
<gene>
    <name evidence="3" type="ORF">CAC42_1995</name>
</gene>
<organism evidence="3 4">
    <name type="scientific">Sphaceloma murrayae</name>
    <dbReference type="NCBI Taxonomy" id="2082308"/>
    <lineage>
        <taxon>Eukaryota</taxon>
        <taxon>Fungi</taxon>
        <taxon>Dikarya</taxon>
        <taxon>Ascomycota</taxon>
        <taxon>Pezizomycotina</taxon>
        <taxon>Dothideomycetes</taxon>
        <taxon>Dothideomycetidae</taxon>
        <taxon>Myriangiales</taxon>
        <taxon>Elsinoaceae</taxon>
        <taxon>Sphaceloma</taxon>
    </lineage>
</organism>
<dbReference type="InterPro" id="IPR051726">
    <property type="entry name" value="Chitin_Synth_Reg"/>
</dbReference>
<name>A0A2K1QHX2_9PEZI</name>